<evidence type="ECO:0000313" key="1">
    <source>
        <dbReference type="EMBL" id="NJC27880.1"/>
    </source>
</evidence>
<keyword evidence="2" id="KW-1185">Reference proteome</keyword>
<sequence>MRYKLIENLRLGFNDAENYKHRKNKDLFNRVFVKSEELDLLLEETTYFLVGDKGTGKTAYAVFLSNSEYKNYQSSLKYIRETDYRKFVSLKQKKQLELSDYQSIWKVILYLLISKQIIQNEPKGFLEKIYSRKLNILNSAIDQYYSNAFNPEILYALNIMEETSFAAELIAAKKASFSGESKVGTSFSESRFQMNLFYIEKQFEEALSALKLEKSHTIFIDGIDIRPSNIEYHEYLECIKGLANALWTINSDFFSNIKDSPGRLKVVMLLRPDIFESIGLQNTNNKIADNSVLLDLRTSYNVYRDSVLFNIVDNLLSKQQDSNLTRGEAWDHYFPYKLNLKGSPDDSFIGFLRYGMSRPRDIISAMDIMKAEYASTNRIKLGVFTEDDFESREFKNKYSEYLLGEIKDQLSFYYALSDYETFLKFFEFLYGRYKFGYNSYLISFNEYIEHIESSNVSKPDFAETADGFLQFLYNLNVIGFIDKVDGKDWHRWCYRQRSYSNISPKIKTHTEYTIHYGLGKALNIGKVIDRTKNSRK</sequence>
<gene>
    <name evidence="1" type="ORF">GGR27_003398</name>
</gene>
<dbReference type="EMBL" id="JAATJH010000006">
    <property type="protein sequence ID" value="NJC27880.1"/>
    <property type="molecule type" value="Genomic_DNA"/>
</dbReference>
<organism evidence="1 2">
    <name type="scientific">Neolewinella antarctica</name>
    <dbReference type="NCBI Taxonomy" id="442734"/>
    <lineage>
        <taxon>Bacteria</taxon>
        <taxon>Pseudomonadati</taxon>
        <taxon>Bacteroidota</taxon>
        <taxon>Saprospiria</taxon>
        <taxon>Saprospirales</taxon>
        <taxon>Lewinellaceae</taxon>
        <taxon>Neolewinella</taxon>
    </lineage>
</organism>
<dbReference type="NCBIfam" id="NF047389">
    <property type="entry name" value="ATPase_Sll1717"/>
    <property type="match status" value="1"/>
</dbReference>
<comment type="caution">
    <text evidence="1">The sequence shown here is derived from an EMBL/GenBank/DDBJ whole genome shotgun (WGS) entry which is preliminary data.</text>
</comment>
<dbReference type="Proteomes" id="UP000770785">
    <property type="component" value="Unassembled WGS sequence"/>
</dbReference>
<evidence type="ECO:0008006" key="3">
    <source>
        <dbReference type="Google" id="ProtNLM"/>
    </source>
</evidence>
<dbReference type="RefSeq" id="WP_168039387.1">
    <property type="nucleotide sequence ID" value="NZ_JAATJH010000006.1"/>
</dbReference>
<accession>A0ABX0XEY2</accession>
<reference evidence="1 2" key="1">
    <citation type="submission" date="2020-03" db="EMBL/GenBank/DDBJ databases">
        <title>Genomic Encyclopedia of Type Strains, Phase IV (KMG-IV): sequencing the most valuable type-strain genomes for metagenomic binning, comparative biology and taxonomic classification.</title>
        <authorList>
            <person name="Goeker M."/>
        </authorList>
    </citation>
    <scope>NUCLEOTIDE SEQUENCE [LARGE SCALE GENOMIC DNA]</scope>
    <source>
        <strain evidence="1 2">DSM 105096</strain>
    </source>
</reference>
<proteinExistence type="predicted"/>
<name>A0ABX0XEY2_9BACT</name>
<protein>
    <recommendedName>
        <fullName evidence="3">FunZ protein</fullName>
    </recommendedName>
</protein>
<evidence type="ECO:0000313" key="2">
    <source>
        <dbReference type="Proteomes" id="UP000770785"/>
    </source>
</evidence>
<dbReference type="InterPro" id="IPR059206">
    <property type="entry name" value="Sll1717-like"/>
</dbReference>